<name>A0A4R3KHA8_9FIRM</name>
<dbReference type="SUPFAM" id="SSF56024">
    <property type="entry name" value="Phospholipase D/nuclease"/>
    <property type="match status" value="1"/>
</dbReference>
<organism evidence="3 4">
    <name type="scientific">Muricomes intestini</name>
    <dbReference type="NCBI Taxonomy" id="1796634"/>
    <lineage>
        <taxon>Bacteria</taxon>
        <taxon>Bacillati</taxon>
        <taxon>Bacillota</taxon>
        <taxon>Clostridia</taxon>
        <taxon>Lachnospirales</taxon>
        <taxon>Lachnospiraceae</taxon>
        <taxon>Muricomes</taxon>
    </lineage>
</organism>
<dbReference type="EMBL" id="SLZZ01000002">
    <property type="protein sequence ID" value="TCS82409.1"/>
    <property type="molecule type" value="Genomic_DNA"/>
</dbReference>
<dbReference type="InterPro" id="IPR021835">
    <property type="entry name" value="DUF3427"/>
</dbReference>
<dbReference type="CDD" id="cd18032">
    <property type="entry name" value="DEXHc_RE_I_III_res"/>
    <property type="match status" value="1"/>
</dbReference>
<dbReference type="OrthoDB" id="9802848at2"/>
<dbReference type="RefSeq" id="WP_132378719.1">
    <property type="nucleotide sequence ID" value="NZ_SLZZ01000002.1"/>
</dbReference>
<dbReference type="PANTHER" id="PTHR47396:SF1">
    <property type="entry name" value="ATP-DEPENDENT HELICASE IRC3-RELATED"/>
    <property type="match status" value="1"/>
</dbReference>
<dbReference type="InterPro" id="IPR027417">
    <property type="entry name" value="P-loop_NTPase"/>
</dbReference>
<dbReference type="Pfam" id="PF26350">
    <property type="entry name" value="DUF8090"/>
    <property type="match status" value="1"/>
</dbReference>
<evidence type="ECO:0000313" key="4">
    <source>
        <dbReference type="Proteomes" id="UP000295726"/>
    </source>
</evidence>
<dbReference type="GO" id="GO:0003677">
    <property type="term" value="F:DNA binding"/>
    <property type="evidence" value="ECO:0007669"/>
    <property type="project" value="InterPro"/>
</dbReference>
<gene>
    <name evidence="3" type="ORF">EDD59_102280</name>
</gene>
<dbReference type="AlphaFoldDB" id="A0A4R3KHA8"/>
<keyword evidence="3" id="KW-0347">Helicase</keyword>
<keyword evidence="3" id="KW-0067">ATP-binding</keyword>
<dbReference type="InterPro" id="IPR025202">
    <property type="entry name" value="PLD-like_dom"/>
</dbReference>
<dbReference type="InterPro" id="IPR006935">
    <property type="entry name" value="Helicase/UvrB_N"/>
</dbReference>
<dbReference type="InterPro" id="IPR058403">
    <property type="entry name" value="DUF8090"/>
</dbReference>
<dbReference type="PANTHER" id="PTHR47396">
    <property type="entry name" value="TYPE I RESTRICTION ENZYME ECOKI R PROTEIN"/>
    <property type="match status" value="1"/>
</dbReference>
<keyword evidence="4" id="KW-1185">Reference proteome</keyword>
<dbReference type="SMART" id="SM00487">
    <property type="entry name" value="DEXDc"/>
    <property type="match status" value="1"/>
</dbReference>
<sequence length="1000" mass="116298">MTEEKLSELRSGFDTAFINGTLSSNLAYKPQFVSNNHKEGKKVLSSIEDELLVCDCFQISVAFITKGGITPLLQTLKELEKKGIPGEILTTNYLNFSEPAALEKLNELQNITLRMYDVEAADEGFHTKGYIFKKEEIYRIIVGSSNITSAALTSNREWNTRLISTEQGEFAQEIVKEFRELWNSDYALEFEDFYEMYKEQYKIIERQRQIARKDEIPSIEKYKLKPNSMQVGFITNLRKILEAGEERALLISATGTGKTYASAFAMRELGFKRVLFLVHRGQLARQTKKSYERVFDKSVSMGLLGAGFYDYDKDYVFATVQTLNRDEHLLRYNPEDFDCIILDEAHHSSADIYQKIMDYFIPKLWLGMTATPDKRDDRIEDRNIYEIFHYQIAYEIRLQQAMEENMLCPFHYFGISDILVLKDKELKLKKLSAKDFSQLVSDQRVKNIIEQADYYGYSGDRVKGLIFCSRIDESEELSVKFNEAGYRTIALNGNASENERAKAFERLAMNEEDSTEEMQPLDYIFSVEILNEGVDIVEVNQVIMLRPTESPIVFIQQLGRGLRKAEGKEYVVILDFIGNYTNNFMIPIALSGDRTYNADVIRKYVISGNSTIPGASTVHFDEIAKEKIFDSIDKIKGMRAIIKESYISLKNRLGKVPYLIDFYEHGEVDPLVIIREYKTYQTFLESVEKETYIGEITEQEKLTLEYLSKTILSGVRPYELEILKQFFNQEEISVDKLQRDFKSEYGFNIDLKSIKNAVSVLQGHFVSKEEEYQKYCHIDILRYNRGSALQRMQSYADQLQHREFYKQLKDIVSVGLHRYKDKYSTGKVEESPFVLYEKYSRRDVSLLMNCEKDLSSIMYGMKRIEDDVFIFVTYHKVESEDKEKLYPEGKPDYADKFENNKLFRWDSQIGKGLDSSYMKDVLTAKNKHLMVTKSDIKSKKSSYYYMGEFDVVDTKEAQKTNNKGKQQVITKVTMKMHHAVREDLLRYFESGLEKEGETIR</sequence>
<feature type="domain" description="Helicase ATP-binding" evidence="1">
    <location>
        <begin position="239"/>
        <end position="390"/>
    </location>
</feature>
<keyword evidence="3" id="KW-0547">Nucleotide-binding</keyword>
<proteinExistence type="predicted"/>
<dbReference type="Pfam" id="PF00271">
    <property type="entry name" value="Helicase_C"/>
    <property type="match status" value="1"/>
</dbReference>
<dbReference type="Gene3D" id="3.40.50.300">
    <property type="entry name" value="P-loop containing nucleotide triphosphate hydrolases"/>
    <property type="match status" value="2"/>
</dbReference>
<dbReference type="Proteomes" id="UP000295726">
    <property type="component" value="Unassembled WGS sequence"/>
</dbReference>
<dbReference type="Pfam" id="PF04851">
    <property type="entry name" value="ResIII"/>
    <property type="match status" value="1"/>
</dbReference>
<dbReference type="SMART" id="SM00490">
    <property type="entry name" value="HELICc"/>
    <property type="match status" value="1"/>
</dbReference>
<dbReference type="InterPro" id="IPR050742">
    <property type="entry name" value="Helicase_Restrict-Modif_Enz"/>
</dbReference>
<dbReference type="SUPFAM" id="SSF52540">
    <property type="entry name" value="P-loop containing nucleoside triphosphate hydrolases"/>
    <property type="match status" value="1"/>
</dbReference>
<dbReference type="Pfam" id="PF13091">
    <property type="entry name" value="PLDc_2"/>
    <property type="match status" value="1"/>
</dbReference>
<dbReference type="GO" id="GO:0005829">
    <property type="term" value="C:cytosol"/>
    <property type="evidence" value="ECO:0007669"/>
    <property type="project" value="TreeGrafter"/>
</dbReference>
<evidence type="ECO:0000259" key="1">
    <source>
        <dbReference type="PROSITE" id="PS51192"/>
    </source>
</evidence>
<comment type="caution">
    <text evidence="3">The sequence shown here is derived from an EMBL/GenBank/DDBJ whole genome shotgun (WGS) entry which is preliminary data.</text>
</comment>
<keyword evidence="3" id="KW-0378">Hydrolase</keyword>
<dbReference type="PROSITE" id="PS51192">
    <property type="entry name" value="HELICASE_ATP_BIND_1"/>
    <property type="match status" value="1"/>
</dbReference>
<dbReference type="GO" id="GO:0016787">
    <property type="term" value="F:hydrolase activity"/>
    <property type="evidence" value="ECO:0007669"/>
    <property type="project" value="InterPro"/>
</dbReference>
<evidence type="ECO:0000313" key="3">
    <source>
        <dbReference type="EMBL" id="TCS82409.1"/>
    </source>
</evidence>
<dbReference type="PROSITE" id="PS51194">
    <property type="entry name" value="HELICASE_CTER"/>
    <property type="match status" value="1"/>
</dbReference>
<dbReference type="Gene3D" id="3.30.870.10">
    <property type="entry name" value="Endonuclease Chain A"/>
    <property type="match status" value="1"/>
</dbReference>
<dbReference type="Pfam" id="PF11907">
    <property type="entry name" value="DUF3427"/>
    <property type="match status" value="1"/>
</dbReference>
<reference evidence="3 4" key="1">
    <citation type="submission" date="2019-03" db="EMBL/GenBank/DDBJ databases">
        <title>Genomic Encyclopedia of Type Strains, Phase IV (KMG-IV): sequencing the most valuable type-strain genomes for metagenomic binning, comparative biology and taxonomic classification.</title>
        <authorList>
            <person name="Goeker M."/>
        </authorList>
    </citation>
    <scope>NUCLEOTIDE SEQUENCE [LARGE SCALE GENOMIC DNA]</scope>
    <source>
        <strain evidence="3 4">DSM 29489</strain>
    </source>
</reference>
<dbReference type="CDD" id="cd09204">
    <property type="entry name" value="PLDc_N_DEXD_b2"/>
    <property type="match status" value="1"/>
</dbReference>
<feature type="domain" description="Helicase C-terminal" evidence="2">
    <location>
        <begin position="440"/>
        <end position="612"/>
    </location>
</feature>
<evidence type="ECO:0000259" key="2">
    <source>
        <dbReference type="PROSITE" id="PS51194"/>
    </source>
</evidence>
<dbReference type="InterPro" id="IPR014001">
    <property type="entry name" value="Helicase_ATP-bd"/>
</dbReference>
<accession>A0A4R3KHA8</accession>
<dbReference type="GO" id="GO:0004386">
    <property type="term" value="F:helicase activity"/>
    <property type="evidence" value="ECO:0007669"/>
    <property type="project" value="UniProtKB-KW"/>
</dbReference>
<protein>
    <submittedName>
        <fullName evidence="3">Superfamily II DNA or RNA helicase</fullName>
    </submittedName>
</protein>
<dbReference type="GO" id="GO:0005524">
    <property type="term" value="F:ATP binding"/>
    <property type="evidence" value="ECO:0007669"/>
    <property type="project" value="InterPro"/>
</dbReference>
<dbReference type="InterPro" id="IPR001650">
    <property type="entry name" value="Helicase_C-like"/>
</dbReference>
<dbReference type="CDD" id="cd18799">
    <property type="entry name" value="SF2_C_EcoAI-like"/>
    <property type="match status" value="1"/>
</dbReference>